<keyword evidence="5 6" id="KW-0472">Membrane</keyword>
<reference evidence="8" key="1">
    <citation type="submission" date="2013-07" db="EMBL/GenBank/DDBJ databases">
        <title>The genome of Eucalyptus grandis.</title>
        <authorList>
            <person name="Schmutz J."/>
            <person name="Hayes R."/>
            <person name="Myburg A."/>
            <person name="Tuskan G."/>
            <person name="Grattapaglia D."/>
            <person name="Rokhsar D.S."/>
        </authorList>
    </citation>
    <scope>NUCLEOTIDE SEQUENCE</scope>
    <source>
        <tissue evidence="8">Leaf extractions</tissue>
    </source>
</reference>
<name>A0A059A736_EUCGR</name>
<evidence type="ECO:0000256" key="6">
    <source>
        <dbReference type="RuleBase" id="RU363077"/>
    </source>
</evidence>
<dbReference type="SUPFAM" id="SSF103481">
    <property type="entry name" value="Multidrug resistance efflux transporter EmrE"/>
    <property type="match status" value="1"/>
</dbReference>
<dbReference type="GO" id="GO:0022857">
    <property type="term" value="F:transmembrane transporter activity"/>
    <property type="evidence" value="ECO:0007669"/>
    <property type="project" value="InterPro"/>
</dbReference>
<feature type="transmembrane region" description="Helical" evidence="6">
    <location>
        <begin position="46"/>
        <end position="65"/>
    </location>
</feature>
<protein>
    <recommendedName>
        <fullName evidence="6">WAT1-related protein</fullName>
    </recommendedName>
</protein>
<dbReference type="EMBL" id="KK198763">
    <property type="protein sequence ID" value="KCW49648.1"/>
    <property type="molecule type" value="Genomic_DNA"/>
</dbReference>
<dbReference type="InParanoid" id="A0A059A736"/>
<comment type="similarity">
    <text evidence="2 6">Belongs to the drug/metabolite transporter (DMT) superfamily. Plant drug/metabolite exporter (P-DME) (TC 2.A.7.4) family.</text>
</comment>
<accession>A0A059A736</accession>
<dbReference type="OMA" id="MSIWVIG"/>
<dbReference type="Pfam" id="PF00892">
    <property type="entry name" value="EamA"/>
    <property type="match status" value="1"/>
</dbReference>
<comment type="subcellular location">
    <subcellularLocation>
        <location evidence="1 6">Membrane</location>
        <topology evidence="1 6">Multi-pass membrane protein</topology>
    </subcellularLocation>
</comment>
<feature type="domain" description="EamA" evidence="7">
    <location>
        <begin position="15"/>
        <end position="89"/>
    </location>
</feature>
<gene>
    <name evidence="8" type="ORF">EUGRSUZ_K03166</name>
</gene>
<proteinExistence type="inferred from homology"/>
<sequence length="110" mass="12112">MERGNATVWFIQWDAKLLAAVYSGIVHLGFTYYIEGVVMKQRGPVFVTAFSPLSMVLVAVLSTSILAEQLFLWRLIGAVVIVAGLYLVVWGQKQGPSPIDEQQALPTEVC</sequence>
<dbReference type="PANTHER" id="PTHR31218">
    <property type="entry name" value="WAT1-RELATED PROTEIN"/>
    <property type="match status" value="1"/>
</dbReference>
<keyword evidence="4 6" id="KW-1133">Transmembrane helix</keyword>
<dbReference type="STRING" id="71139.A0A059A736"/>
<dbReference type="AlphaFoldDB" id="A0A059A736"/>
<feature type="transmembrane region" description="Helical" evidence="6">
    <location>
        <begin position="17"/>
        <end position="34"/>
    </location>
</feature>
<comment type="caution">
    <text evidence="6">Lacks conserved residue(s) required for the propagation of feature annotation.</text>
</comment>
<organism evidence="8">
    <name type="scientific">Eucalyptus grandis</name>
    <name type="common">Flooded gum</name>
    <dbReference type="NCBI Taxonomy" id="71139"/>
    <lineage>
        <taxon>Eukaryota</taxon>
        <taxon>Viridiplantae</taxon>
        <taxon>Streptophyta</taxon>
        <taxon>Embryophyta</taxon>
        <taxon>Tracheophyta</taxon>
        <taxon>Spermatophyta</taxon>
        <taxon>Magnoliopsida</taxon>
        <taxon>eudicotyledons</taxon>
        <taxon>Gunneridae</taxon>
        <taxon>Pentapetalae</taxon>
        <taxon>rosids</taxon>
        <taxon>malvids</taxon>
        <taxon>Myrtales</taxon>
        <taxon>Myrtaceae</taxon>
        <taxon>Myrtoideae</taxon>
        <taxon>Eucalypteae</taxon>
        <taxon>Eucalyptus</taxon>
    </lineage>
</organism>
<evidence type="ECO:0000256" key="4">
    <source>
        <dbReference type="ARBA" id="ARBA00022989"/>
    </source>
</evidence>
<dbReference type="InterPro" id="IPR000620">
    <property type="entry name" value="EamA_dom"/>
</dbReference>
<dbReference type="Gramene" id="KCW49648">
    <property type="protein sequence ID" value="KCW49648"/>
    <property type="gene ID" value="EUGRSUZ_K03166"/>
</dbReference>
<dbReference type="InterPro" id="IPR030184">
    <property type="entry name" value="WAT1-related"/>
</dbReference>
<dbReference type="GO" id="GO:0016020">
    <property type="term" value="C:membrane"/>
    <property type="evidence" value="ECO:0007669"/>
    <property type="project" value="UniProtKB-SubCell"/>
</dbReference>
<keyword evidence="3 6" id="KW-0812">Transmembrane</keyword>
<evidence type="ECO:0000256" key="2">
    <source>
        <dbReference type="ARBA" id="ARBA00007635"/>
    </source>
</evidence>
<dbReference type="InterPro" id="IPR037185">
    <property type="entry name" value="EmrE-like"/>
</dbReference>
<evidence type="ECO:0000256" key="5">
    <source>
        <dbReference type="ARBA" id="ARBA00023136"/>
    </source>
</evidence>
<evidence type="ECO:0000313" key="8">
    <source>
        <dbReference type="EMBL" id="KCW49648.1"/>
    </source>
</evidence>
<evidence type="ECO:0000256" key="3">
    <source>
        <dbReference type="ARBA" id="ARBA00022692"/>
    </source>
</evidence>
<evidence type="ECO:0000259" key="7">
    <source>
        <dbReference type="Pfam" id="PF00892"/>
    </source>
</evidence>
<feature type="transmembrane region" description="Helical" evidence="6">
    <location>
        <begin position="71"/>
        <end position="89"/>
    </location>
</feature>
<evidence type="ECO:0000256" key="1">
    <source>
        <dbReference type="ARBA" id="ARBA00004141"/>
    </source>
</evidence>